<keyword evidence="2" id="KW-1185">Reference proteome</keyword>
<evidence type="ECO:0000313" key="1">
    <source>
        <dbReference type="EMBL" id="SNV34917.1"/>
    </source>
</evidence>
<reference evidence="1 2" key="1">
    <citation type="submission" date="2017-06" db="EMBL/GenBank/DDBJ databases">
        <authorList>
            <consortium name="Pathogen Informatics"/>
        </authorList>
    </citation>
    <scope>NUCLEOTIDE SEQUENCE [LARGE SCALE GENOMIC DNA]</scope>
    <source>
        <strain evidence="1 2">NCTC13490</strain>
    </source>
</reference>
<sequence length="123" mass="13715">MGGWNGAHLSQILTDAGYKVKMLITLDPVGEGFLVYVGSNIYRRKPMPKADFWINLKAVPNKPDQSDSVAEFGERWNIKSGPNINNEANLNHYNAKKMFTINLSTGKSACKYLLDAVNLLINQ</sequence>
<dbReference type="RefSeq" id="WP_095069848.1">
    <property type="nucleotide sequence ID" value="NZ_LT906465.1"/>
</dbReference>
<dbReference type="AlphaFoldDB" id="A0A239WKC2"/>
<dbReference type="KEGG" id="ctak:4412677_00375"/>
<name>A0A239WKC2_9FLAO</name>
<dbReference type="EMBL" id="LT906465">
    <property type="protein sequence ID" value="SNV34917.1"/>
    <property type="molecule type" value="Genomic_DNA"/>
</dbReference>
<dbReference type="Proteomes" id="UP000215196">
    <property type="component" value="Chromosome 1"/>
</dbReference>
<organism evidence="1 2">
    <name type="scientific">Chryseobacterium taklimakanense</name>
    <dbReference type="NCBI Taxonomy" id="536441"/>
    <lineage>
        <taxon>Bacteria</taxon>
        <taxon>Pseudomonadati</taxon>
        <taxon>Bacteroidota</taxon>
        <taxon>Flavobacteriia</taxon>
        <taxon>Flavobacteriales</taxon>
        <taxon>Weeksellaceae</taxon>
        <taxon>Chryseobacterium group</taxon>
        <taxon>Chryseobacterium</taxon>
    </lineage>
</organism>
<proteinExistence type="predicted"/>
<evidence type="ECO:0000313" key="2">
    <source>
        <dbReference type="Proteomes" id="UP000215196"/>
    </source>
</evidence>
<accession>A0A239WKC2</accession>
<gene>
    <name evidence="1" type="ORF">SAMEA4412677_00375</name>
</gene>
<protein>
    <submittedName>
        <fullName evidence="1">Uncharacterized protein</fullName>
    </submittedName>
</protein>